<evidence type="ECO:0000313" key="4">
    <source>
        <dbReference type="Proteomes" id="UP001154282"/>
    </source>
</evidence>
<gene>
    <name evidence="3" type="ORF">LITE_LOCUS6729</name>
</gene>
<keyword evidence="1" id="KW-1133">Transmembrane helix</keyword>
<accession>A0AAV0HZJ4</accession>
<keyword evidence="1" id="KW-0812">Transmembrane</keyword>
<evidence type="ECO:0000259" key="2">
    <source>
        <dbReference type="Pfam" id="PF03407"/>
    </source>
</evidence>
<proteinExistence type="predicted"/>
<feature type="domain" description="Nucleotide-diphospho-sugar transferase" evidence="2">
    <location>
        <begin position="419"/>
        <end position="639"/>
    </location>
</feature>
<keyword evidence="4" id="KW-1185">Reference proteome</keyword>
<evidence type="ECO:0000313" key="3">
    <source>
        <dbReference type="EMBL" id="CAI0390438.1"/>
    </source>
</evidence>
<sequence>MKPLRVGIWWIWLYGSLLIVLSIYATRKLPSLQDAITRPGFNPGKYSVDSNNPNITVFSATTSIGPKQSLAVRSWLGLSPQITVVLFSQHPSVRSFASGFGLRVLVDSTIDFTFLGTPFFHSMVERSEAFGTDIVVFVDSQTVLLPDLVPALNFAHKLDGYWLLVASLQETSFFPFKLGGDGQHWLTENGKRLELDELQEILGQNRHCHDRSILMAWNSGNVPLHNGVLPPFLFAKGIHNHWLVNEVVASELRLVLDASSVISGAFLNNPDRIERTDSRLVMENRSWEAVGNSHLGTLYGSLLFHETNYSTLAKLVKCDDQYLVLDGTEDIVRNRRALSSQKRKRVMGCVEHIKLRKPLLDCAVGDQLRYLQPLEYQISLELLLAIAADKTQTVVLAIAGYSYKDMLMSWVCRLRRLRVTNFVICALDQETFEFSVLQGLPVFHDPSAPSNISFNDCHFGTKCFQKVTKVKSRIVLNILKLGYNVLLSDVDVYWFKNPLQYLHSFGPTTLVAQSDEYNKTGPINLPRRLNSGFYFAHSNAPTIAAIEKVVNHASTSTLSEQPSFYDMLCGEGGSNRISDDRCLEPETNITVHFLDRNLFPNGAYLDLWEKPNVREACMKQGCFVLHNNWISGRLKKLERQVLSGLWEYDSSKRMCFSCITPNSSSS</sequence>
<comment type="caution">
    <text evidence="3">The sequence shown here is derived from an EMBL/GenBank/DDBJ whole genome shotgun (WGS) entry which is preliminary data.</text>
</comment>
<dbReference type="AlphaFoldDB" id="A0AAV0HZJ4"/>
<dbReference type="InterPro" id="IPR005069">
    <property type="entry name" value="Nucl-diP-sugar_transferase"/>
</dbReference>
<dbReference type="GO" id="GO:0016757">
    <property type="term" value="F:glycosyltransferase activity"/>
    <property type="evidence" value="ECO:0007669"/>
    <property type="project" value="InterPro"/>
</dbReference>
<evidence type="ECO:0000256" key="1">
    <source>
        <dbReference type="SAM" id="Phobius"/>
    </source>
</evidence>
<keyword evidence="1" id="KW-0472">Membrane</keyword>
<dbReference type="InterPro" id="IPR044575">
    <property type="entry name" value="RAY1-like"/>
</dbReference>
<feature type="transmembrane region" description="Helical" evidence="1">
    <location>
        <begin position="7"/>
        <end position="25"/>
    </location>
</feature>
<organism evidence="3 4">
    <name type="scientific">Linum tenue</name>
    <dbReference type="NCBI Taxonomy" id="586396"/>
    <lineage>
        <taxon>Eukaryota</taxon>
        <taxon>Viridiplantae</taxon>
        <taxon>Streptophyta</taxon>
        <taxon>Embryophyta</taxon>
        <taxon>Tracheophyta</taxon>
        <taxon>Spermatophyta</taxon>
        <taxon>Magnoliopsida</taxon>
        <taxon>eudicotyledons</taxon>
        <taxon>Gunneridae</taxon>
        <taxon>Pentapetalae</taxon>
        <taxon>rosids</taxon>
        <taxon>fabids</taxon>
        <taxon>Malpighiales</taxon>
        <taxon>Linaceae</taxon>
        <taxon>Linum</taxon>
    </lineage>
</organism>
<dbReference type="EMBL" id="CAMGYJ010000003">
    <property type="protein sequence ID" value="CAI0390438.1"/>
    <property type="molecule type" value="Genomic_DNA"/>
</dbReference>
<protein>
    <recommendedName>
        <fullName evidence="2">Nucleotide-diphospho-sugar transferase domain-containing protein</fullName>
    </recommendedName>
</protein>
<reference evidence="3" key="1">
    <citation type="submission" date="2022-08" db="EMBL/GenBank/DDBJ databases">
        <authorList>
            <person name="Gutierrez-Valencia J."/>
        </authorList>
    </citation>
    <scope>NUCLEOTIDE SEQUENCE</scope>
</reference>
<dbReference type="Proteomes" id="UP001154282">
    <property type="component" value="Unassembled WGS sequence"/>
</dbReference>
<name>A0AAV0HZJ4_9ROSI</name>
<dbReference type="PANTHER" id="PTHR47483:SF1">
    <property type="entry name" value="BETA-ARABINOFURANOSYLTRANSFERASE RAY1"/>
    <property type="match status" value="1"/>
</dbReference>
<dbReference type="PANTHER" id="PTHR47483">
    <property type="entry name" value="BETA-ARABINOFURANOSYLTRANSFERASE RAY1"/>
    <property type="match status" value="1"/>
</dbReference>
<dbReference type="Pfam" id="PF03407">
    <property type="entry name" value="Nucleotid_trans"/>
    <property type="match status" value="1"/>
</dbReference>